<dbReference type="GO" id="GO:0005634">
    <property type="term" value="C:nucleus"/>
    <property type="evidence" value="ECO:0007669"/>
    <property type="project" value="InterPro"/>
</dbReference>
<reference evidence="2" key="1">
    <citation type="submission" date="2021-03" db="EMBL/GenBank/DDBJ databases">
        <authorList>
            <person name="Li Z."/>
            <person name="Yang C."/>
        </authorList>
    </citation>
    <scope>NUCLEOTIDE SEQUENCE</scope>
    <source>
        <strain evidence="2">Dzin_1.0</strain>
        <tissue evidence="2">Leaf</tissue>
    </source>
</reference>
<evidence type="ECO:0000313" key="2">
    <source>
        <dbReference type="EMBL" id="KAJ0984135.1"/>
    </source>
</evidence>
<evidence type="ECO:0000259" key="1">
    <source>
        <dbReference type="Pfam" id="PF01486"/>
    </source>
</evidence>
<reference evidence="2" key="2">
    <citation type="journal article" date="2022" name="Hortic Res">
        <title>The genome of Dioscorea zingiberensis sheds light on the biosynthesis, origin and evolution of the medicinally important diosgenin saponins.</title>
        <authorList>
            <person name="Li Y."/>
            <person name="Tan C."/>
            <person name="Li Z."/>
            <person name="Guo J."/>
            <person name="Li S."/>
            <person name="Chen X."/>
            <person name="Wang C."/>
            <person name="Dai X."/>
            <person name="Yang H."/>
            <person name="Song W."/>
            <person name="Hou L."/>
            <person name="Xu J."/>
            <person name="Tong Z."/>
            <person name="Xu A."/>
            <person name="Yuan X."/>
            <person name="Wang W."/>
            <person name="Yang Q."/>
            <person name="Chen L."/>
            <person name="Sun Z."/>
            <person name="Wang K."/>
            <person name="Pan B."/>
            <person name="Chen J."/>
            <person name="Bao Y."/>
            <person name="Liu F."/>
            <person name="Qi X."/>
            <person name="Gang D.R."/>
            <person name="Wen J."/>
            <person name="Li J."/>
        </authorList>
    </citation>
    <scope>NUCLEOTIDE SEQUENCE</scope>
    <source>
        <strain evidence="2">Dzin_1.0</strain>
    </source>
</reference>
<organism evidence="2 3">
    <name type="scientific">Dioscorea zingiberensis</name>
    <dbReference type="NCBI Taxonomy" id="325984"/>
    <lineage>
        <taxon>Eukaryota</taxon>
        <taxon>Viridiplantae</taxon>
        <taxon>Streptophyta</taxon>
        <taxon>Embryophyta</taxon>
        <taxon>Tracheophyta</taxon>
        <taxon>Spermatophyta</taxon>
        <taxon>Magnoliopsida</taxon>
        <taxon>Liliopsida</taxon>
        <taxon>Dioscoreales</taxon>
        <taxon>Dioscoreaceae</taxon>
        <taxon>Dioscorea</taxon>
    </lineage>
</organism>
<dbReference type="OrthoDB" id="1898716at2759"/>
<name>A0A9D5HP92_9LILI</name>
<dbReference type="Proteomes" id="UP001085076">
    <property type="component" value="Miscellaneous, Linkage group lg01"/>
</dbReference>
<keyword evidence="3" id="KW-1185">Reference proteome</keyword>
<feature type="domain" description="K-box" evidence="1">
    <location>
        <begin position="3"/>
        <end position="48"/>
    </location>
</feature>
<protein>
    <recommendedName>
        <fullName evidence="1">K-box domain-containing protein</fullName>
    </recommendedName>
</protein>
<proteinExistence type="predicted"/>
<dbReference type="Pfam" id="PF01486">
    <property type="entry name" value="K-box"/>
    <property type="match status" value="1"/>
</dbReference>
<dbReference type="EMBL" id="JAGGNH010000001">
    <property type="protein sequence ID" value="KAJ0984135.1"/>
    <property type="molecule type" value="Genomic_DNA"/>
</dbReference>
<dbReference type="GO" id="GO:0003700">
    <property type="term" value="F:DNA-binding transcription factor activity"/>
    <property type="evidence" value="ECO:0007669"/>
    <property type="project" value="InterPro"/>
</dbReference>
<accession>A0A9D5HP92</accession>
<evidence type="ECO:0000313" key="3">
    <source>
        <dbReference type="Proteomes" id="UP001085076"/>
    </source>
</evidence>
<gene>
    <name evidence="2" type="ORF">J5N97_002491</name>
</gene>
<sequence>MQVKLKLASLGHPQRNLLGTDLGSLSTKELGQLEDQVEMSLQQIRSKKFILEGMIWRRKLQELMIWLHCSTGDLPHILIFQSSREASIGP</sequence>
<comment type="caution">
    <text evidence="2">The sequence shown here is derived from an EMBL/GenBank/DDBJ whole genome shotgun (WGS) entry which is preliminary data.</text>
</comment>
<dbReference type="AlphaFoldDB" id="A0A9D5HP92"/>
<dbReference type="InterPro" id="IPR002487">
    <property type="entry name" value="TF_Kbox"/>
</dbReference>